<dbReference type="PANTHER" id="PTHR33221">
    <property type="entry name" value="WINGED HELIX-TURN-HELIX TRANSCRIPTIONAL REGULATOR, RRF2 FAMILY"/>
    <property type="match status" value="1"/>
</dbReference>
<comment type="caution">
    <text evidence="2">The sequence shown here is derived from an EMBL/GenBank/DDBJ whole genome shotgun (WGS) entry which is preliminary data.</text>
</comment>
<dbReference type="PANTHER" id="PTHR33221:SF5">
    <property type="entry name" value="HTH-TYPE TRANSCRIPTIONAL REGULATOR ISCR"/>
    <property type="match status" value="1"/>
</dbReference>
<evidence type="ECO:0000313" key="3">
    <source>
        <dbReference type="Proteomes" id="UP000449710"/>
    </source>
</evidence>
<dbReference type="FunFam" id="1.10.10.10:FF:000164">
    <property type="entry name" value="Transcriptional regulator, Rrf2 family"/>
    <property type="match status" value="1"/>
</dbReference>
<organism evidence="2 3">
    <name type="scientific">Isachenkonia alkalipeptolytica</name>
    <dbReference type="NCBI Taxonomy" id="2565777"/>
    <lineage>
        <taxon>Bacteria</taxon>
        <taxon>Bacillati</taxon>
        <taxon>Bacillota</taxon>
        <taxon>Clostridia</taxon>
        <taxon>Eubacteriales</taxon>
        <taxon>Clostridiaceae</taxon>
        <taxon>Isachenkonia</taxon>
    </lineage>
</organism>
<dbReference type="InterPro" id="IPR036388">
    <property type="entry name" value="WH-like_DNA-bd_sf"/>
</dbReference>
<reference evidence="2 3" key="1">
    <citation type="submission" date="2019-04" db="EMBL/GenBank/DDBJ databases">
        <title>Isachenkonia alkalipeptolytica gen. nov. sp. nov. a new anaerobic, alkiliphilic organothrophic bacterium capable to reduce synthesized ferrihydrite isolated from a soda lake.</title>
        <authorList>
            <person name="Toshchakov S.V."/>
            <person name="Zavarzina D.G."/>
            <person name="Zhilina T.N."/>
            <person name="Kostrikina N.A."/>
            <person name="Kublanov I.V."/>
        </authorList>
    </citation>
    <scope>NUCLEOTIDE SEQUENCE [LARGE SCALE GENOMIC DNA]</scope>
    <source>
        <strain evidence="2 3">Z-1701</strain>
    </source>
</reference>
<dbReference type="InterPro" id="IPR036390">
    <property type="entry name" value="WH_DNA-bd_sf"/>
</dbReference>
<dbReference type="GO" id="GO:0005829">
    <property type="term" value="C:cytosol"/>
    <property type="evidence" value="ECO:0007669"/>
    <property type="project" value="TreeGrafter"/>
</dbReference>
<protein>
    <submittedName>
        <fullName evidence="2">Rrf2 family transcriptional regulator</fullName>
    </submittedName>
</protein>
<dbReference type="Gene3D" id="1.10.10.10">
    <property type="entry name" value="Winged helix-like DNA-binding domain superfamily/Winged helix DNA-binding domain"/>
    <property type="match status" value="1"/>
</dbReference>
<dbReference type="NCBIfam" id="TIGR00738">
    <property type="entry name" value="rrf2_super"/>
    <property type="match status" value="1"/>
</dbReference>
<dbReference type="InterPro" id="IPR000944">
    <property type="entry name" value="Tscrpt_reg_Rrf2"/>
</dbReference>
<evidence type="ECO:0000313" key="2">
    <source>
        <dbReference type="EMBL" id="NBG87624.1"/>
    </source>
</evidence>
<keyword evidence="1" id="KW-0238">DNA-binding</keyword>
<dbReference type="RefSeq" id="WP_160719205.1">
    <property type="nucleotide sequence ID" value="NZ_SUMG01000003.1"/>
</dbReference>
<dbReference type="EMBL" id="SUMG01000003">
    <property type="protein sequence ID" value="NBG87624.1"/>
    <property type="molecule type" value="Genomic_DNA"/>
</dbReference>
<gene>
    <name evidence="2" type="ORF">ISALK_03835</name>
</gene>
<evidence type="ECO:0000256" key="1">
    <source>
        <dbReference type="ARBA" id="ARBA00023125"/>
    </source>
</evidence>
<accession>A0AA43XK27</accession>
<sequence>MKFSTKGRYGLKAMFDLAMNYGDGPITLKNIAQRQDISEHYLEQLIATLRRAKLVKSVRGAQGGYMLNHPPEEITVGAIIRSLEGPVGPADCVMDADSEECRNQESCVTRLVWARIQESVNDVIDTTTLAHMLEDQEKINNKKNYMFYI</sequence>
<dbReference type="Proteomes" id="UP000449710">
    <property type="component" value="Unassembled WGS sequence"/>
</dbReference>
<proteinExistence type="predicted"/>
<dbReference type="Pfam" id="PF02082">
    <property type="entry name" value="Rrf2"/>
    <property type="match status" value="1"/>
</dbReference>
<dbReference type="GO" id="GO:0003700">
    <property type="term" value="F:DNA-binding transcription factor activity"/>
    <property type="evidence" value="ECO:0007669"/>
    <property type="project" value="TreeGrafter"/>
</dbReference>
<dbReference type="AlphaFoldDB" id="A0AA43XK27"/>
<keyword evidence="3" id="KW-1185">Reference proteome</keyword>
<name>A0AA43XK27_9CLOT</name>
<dbReference type="SUPFAM" id="SSF46785">
    <property type="entry name" value="Winged helix' DNA-binding domain"/>
    <property type="match status" value="1"/>
</dbReference>
<dbReference type="PROSITE" id="PS51197">
    <property type="entry name" value="HTH_RRF2_2"/>
    <property type="match status" value="1"/>
</dbReference>
<dbReference type="GO" id="GO:0003677">
    <property type="term" value="F:DNA binding"/>
    <property type="evidence" value="ECO:0007669"/>
    <property type="project" value="UniProtKB-KW"/>
</dbReference>